<protein>
    <submittedName>
        <fullName evidence="3">Uncharacterized protein</fullName>
    </submittedName>
</protein>
<name>A0ABR1J9R8_9AGAR</name>
<gene>
    <name evidence="3" type="ORF">VKT23_011219</name>
</gene>
<accession>A0ABR1J9R8</accession>
<proteinExistence type="predicted"/>
<reference evidence="3 4" key="1">
    <citation type="submission" date="2024-01" db="EMBL/GenBank/DDBJ databases">
        <title>A draft genome for the cacao thread blight pathogen Marasmiellus scandens.</title>
        <authorList>
            <person name="Baruah I.K."/>
            <person name="Leung J."/>
            <person name="Bukari Y."/>
            <person name="Amoako-Attah I."/>
            <person name="Meinhardt L.W."/>
            <person name="Bailey B.A."/>
            <person name="Cohen S.P."/>
        </authorList>
    </citation>
    <scope>NUCLEOTIDE SEQUENCE [LARGE SCALE GENOMIC DNA]</scope>
    <source>
        <strain evidence="3 4">GH-19</strain>
    </source>
</reference>
<evidence type="ECO:0000313" key="4">
    <source>
        <dbReference type="Proteomes" id="UP001498398"/>
    </source>
</evidence>
<dbReference type="Proteomes" id="UP001498398">
    <property type="component" value="Unassembled WGS sequence"/>
</dbReference>
<feature type="signal peptide" evidence="2">
    <location>
        <begin position="1"/>
        <end position="18"/>
    </location>
</feature>
<feature type="chain" id="PRO_5046662443" evidence="2">
    <location>
        <begin position="19"/>
        <end position="408"/>
    </location>
</feature>
<feature type="region of interest" description="Disordered" evidence="1">
    <location>
        <begin position="353"/>
        <end position="376"/>
    </location>
</feature>
<evidence type="ECO:0000256" key="2">
    <source>
        <dbReference type="SAM" id="SignalP"/>
    </source>
</evidence>
<keyword evidence="4" id="KW-1185">Reference proteome</keyword>
<keyword evidence="2" id="KW-0732">Signal</keyword>
<dbReference type="EMBL" id="JBANRG010000024">
    <property type="protein sequence ID" value="KAK7454463.1"/>
    <property type="molecule type" value="Genomic_DNA"/>
</dbReference>
<evidence type="ECO:0000313" key="3">
    <source>
        <dbReference type="EMBL" id="KAK7454463.1"/>
    </source>
</evidence>
<comment type="caution">
    <text evidence="3">The sequence shown here is derived from an EMBL/GenBank/DDBJ whole genome shotgun (WGS) entry which is preliminary data.</text>
</comment>
<sequence length="408" mass="39188">MPSIKLFPAMLLVGSALAVPVQQPTVNTCIVDGTDYTKNAFDVVKDIALATSLCPNDLSIDEFYKLLQKCCDDLNKVGKGTDGGVLGGYLPGIPESLGGDDGVSAGVPGNVKGGIPGSVSVGDSVGVPNTHIGTPAGASLGGGKDTLGLGLGASGGNGVGVPSVGVPSVGNGGTGLDVGTPTGSGGLLSGLGIGKDTLGLGLDGSTSNGSPLDLGVGTLGLGLGGTGSSGLGLGGLGDSLNIPGVLGAVDGAVPSLGGILSSPSSPSAGVSVPLTGAVDGAAPSVGGISVPSGSSILPGSSSPSSPSTGSGDCIENLCESLNGLKDTLVNKLTDCDGACYDQLSGSLLGWKKSTPDSDCKNSAPEGTKSTCSGTSDDGESICVYSTLNSAWWASKVDKTNVGDWCCSA</sequence>
<organism evidence="3 4">
    <name type="scientific">Marasmiellus scandens</name>
    <dbReference type="NCBI Taxonomy" id="2682957"/>
    <lineage>
        <taxon>Eukaryota</taxon>
        <taxon>Fungi</taxon>
        <taxon>Dikarya</taxon>
        <taxon>Basidiomycota</taxon>
        <taxon>Agaricomycotina</taxon>
        <taxon>Agaricomycetes</taxon>
        <taxon>Agaricomycetidae</taxon>
        <taxon>Agaricales</taxon>
        <taxon>Marasmiineae</taxon>
        <taxon>Omphalotaceae</taxon>
        <taxon>Marasmiellus</taxon>
    </lineage>
</organism>
<evidence type="ECO:0000256" key="1">
    <source>
        <dbReference type="SAM" id="MobiDB-lite"/>
    </source>
</evidence>